<name>A0A090Q6D2_NONUL</name>
<dbReference type="Proteomes" id="UP000029226">
    <property type="component" value="Unassembled WGS sequence"/>
</dbReference>
<feature type="chain" id="PRO_5001861865" evidence="1">
    <location>
        <begin position="18"/>
        <end position="48"/>
    </location>
</feature>
<feature type="signal peptide" evidence="1">
    <location>
        <begin position="1"/>
        <end position="17"/>
    </location>
</feature>
<organism evidence="2 3">
    <name type="scientific">Nonlabens ulvanivorans</name>
    <name type="common">Persicivirga ulvanivorans</name>
    <dbReference type="NCBI Taxonomy" id="906888"/>
    <lineage>
        <taxon>Bacteria</taxon>
        <taxon>Pseudomonadati</taxon>
        <taxon>Bacteroidota</taxon>
        <taxon>Flavobacteriia</taxon>
        <taxon>Flavobacteriales</taxon>
        <taxon>Flavobacteriaceae</taxon>
        <taxon>Nonlabens</taxon>
    </lineage>
</organism>
<keyword evidence="1" id="KW-0732">Signal</keyword>
<protein>
    <submittedName>
        <fullName evidence="2">Uncharacterized protein</fullName>
    </submittedName>
</protein>
<comment type="caution">
    <text evidence="2">The sequence shown here is derived from an EMBL/GenBank/DDBJ whole genome shotgun (WGS) entry which is preliminary data.</text>
</comment>
<reference evidence="2 3" key="1">
    <citation type="journal article" date="2014" name="Genome Announc.">
        <title>Draft Genome Sequences of Marine Flavobacterium Nonlabens Strains NR17, NR24, NR27, NR32, NR33, and Ara13.</title>
        <authorList>
            <person name="Nakanishi M."/>
            <person name="Meirelles P."/>
            <person name="Suzuki R."/>
            <person name="Takatani N."/>
            <person name="Mino S."/>
            <person name="Suda W."/>
            <person name="Oshima K."/>
            <person name="Hattori M."/>
            <person name="Ohkuma M."/>
            <person name="Hosokawa M."/>
            <person name="Miyashita K."/>
            <person name="Thompson F.L."/>
            <person name="Niwa A."/>
            <person name="Sawabe T."/>
            <person name="Sawabe T."/>
        </authorList>
    </citation>
    <scope>NUCLEOTIDE SEQUENCE [LARGE SCALE GENOMIC DNA]</scope>
    <source>
        <strain evidence="3">JCM19314</strain>
    </source>
</reference>
<evidence type="ECO:0000313" key="2">
    <source>
        <dbReference type="EMBL" id="GAK98649.1"/>
    </source>
</evidence>
<accession>A0A090Q6D2</accession>
<evidence type="ECO:0000256" key="1">
    <source>
        <dbReference type="SAM" id="SignalP"/>
    </source>
</evidence>
<sequence length="48" mass="5715">MYKFFLFFFALSMVTMAQVSPDSTTTTGRIITYEEFKKIRKKNNKLQL</sequence>
<gene>
    <name evidence="2" type="ORF">JCM19314_2680</name>
</gene>
<proteinExistence type="predicted"/>
<dbReference type="AlphaFoldDB" id="A0A090Q6D2"/>
<dbReference type="EMBL" id="BBMM01000001">
    <property type="protein sequence ID" value="GAK98649.1"/>
    <property type="molecule type" value="Genomic_DNA"/>
</dbReference>
<evidence type="ECO:0000313" key="3">
    <source>
        <dbReference type="Proteomes" id="UP000029226"/>
    </source>
</evidence>